<dbReference type="PANTHER" id="PTHR33446">
    <property type="entry name" value="PROTEIN TONB-RELATED"/>
    <property type="match status" value="1"/>
</dbReference>
<dbReference type="Pfam" id="PF03544">
    <property type="entry name" value="TonB_C"/>
    <property type="match status" value="1"/>
</dbReference>
<dbReference type="PROSITE" id="PS52015">
    <property type="entry name" value="TONB_CTD"/>
    <property type="match status" value="1"/>
</dbReference>
<dbReference type="RefSeq" id="WP_255042374.1">
    <property type="nucleotide sequence ID" value="NZ_JANEYT010000019.1"/>
</dbReference>
<accession>A0ABT1N5G8</accession>
<evidence type="ECO:0000313" key="12">
    <source>
        <dbReference type="EMBL" id="MCQ1058479.1"/>
    </source>
</evidence>
<feature type="region of interest" description="Disordered" evidence="10">
    <location>
        <begin position="46"/>
        <end position="112"/>
    </location>
</feature>
<dbReference type="Gene3D" id="3.30.1150.10">
    <property type="match status" value="1"/>
</dbReference>
<keyword evidence="5" id="KW-0997">Cell inner membrane</keyword>
<feature type="domain" description="TonB C-terminal" evidence="11">
    <location>
        <begin position="155"/>
        <end position="245"/>
    </location>
</feature>
<evidence type="ECO:0000256" key="8">
    <source>
        <dbReference type="ARBA" id="ARBA00022989"/>
    </source>
</evidence>
<evidence type="ECO:0000256" key="4">
    <source>
        <dbReference type="ARBA" id="ARBA00022475"/>
    </source>
</evidence>
<dbReference type="EMBL" id="JANEYT010000019">
    <property type="protein sequence ID" value="MCQ1058479.1"/>
    <property type="molecule type" value="Genomic_DNA"/>
</dbReference>
<evidence type="ECO:0000256" key="7">
    <source>
        <dbReference type="ARBA" id="ARBA00022927"/>
    </source>
</evidence>
<keyword evidence="8" id="KW-1133">Transmembrane helix</keyword>
<dbReference type="InterPro" id="IPR051045">
    <property type="entry name" value="TonB-dependent_transducer"/>
</dbReference>
<keyword evidence="13" id="KW-1185">Reference proteome</keyword>
<sequence length="245" mass="26500">MNAKRYAIAGIASVLAHSLLLSAIPNRMVMAMPVGTESTKVSLNLVSAPSPQPSEPDAAEAPPPAPVEAPKKVVKEETTVKKLVKKKQPEPKAEIKKTSKPTPKKPVEKVVEPKKVKKPVDVKKTETTEEITKAPDAAPAVKSQAASGVNSEPQLVTTPTFATRPSPVKYPRIAKRRGLEGQVLVEIWIDESGKQVKQNLVKSSGTEILDDAAIAAIKRWRFSSHIVDGQAIAHRVQVPVRFKLD</sequence>
<name>A0ABT1N5G8_9GAMM</name>
<keyword evidence="3" id="KW-0813">Transport</keyword>
<comment type="similarity">
    <text evidence="2">Belongs to the TonB family.</text>
</comment>
<evidence type="ECO:0000256" key="10">
    <source>
        <dbReference type="SAM" id="MobiDB-lite"/>
    </source>
</evidence>
<evidence type="ECO:0000256" key="1">
    <source>
        <dbReference type="ARBA" id="ARBA00004383"/>
    </source>
</evidence>
<dbReference type="SUPFAM" id="SSF74653">
    <property type="entry name" value="TolA/TonB C-terminal domain"/>
    <property type="match status" value="1"/>
</dbReference>
<feature type="compositionally biased region" description="Basic and acidic residues" evidence="10">
    <location>
        <begin position="69"/>
        <end position="80"/>
    </location>
</feature>
<organism evidence="12 13">
    <name type="scientific">Photobacterium pectinilyticum</name>
    <dbReference type="NCBI Taxonomy" id="2906793"/>
    <lineage>
        <taxon>Bacteria</taxon>
        <taxon>Pseudomonadati</taxon>
        <taxon>Pseudomonadota</taxon>
        <taxon>Gammaproteobacteria</taxon>
        <taxon>Vibrionales</taxon>
        <taxon>Vibrionaceae</taxon>
        <taxon>Photobacterium</taxon>
    </lineage>
</organism>
<proteinExistence type="inferred from homology"/>
<evidence type="ECO:0000256" key="2">
    <source>
        <dbReference type="ARBA" id="ARBA00006555"/>
    </source>
</evidence>
<dbReference type="InterPro" id="IPR006260">
    <property type="entry name" value="TonB/TolA_C"/>
</dbReference>
<evidence type="ECO:0000256" key="9">
    <source>
        <dbReference type="ARBA" id="ARBA00023136"/>
    </source>
</evidence>
<evidence type="ECO:0000313" key="13">
    <source>
        <dbReference type="Proteomes" id="UP001524460"/>
    </source>
</evidence>
<keyword evidence="4" id="KW-1003">Cell membrane</keyword>
<protein>
    <submittedName>
        <fullName evidence="12">Energy transducer TonB</fullName>
    </submittedName>
</protein>
<comment type="subcellular location">
    <subcellularLocation>
        <location evidence="1">Cell inner membrane</location>
        <topology evidence="1">Single-pass membrane protein</topology>
        <orientation evidence="1">Periplasmic side</orientation>
    </subcellularLocation>
</comment>
<reference evidence="12 13" key="1">
    <citation type="submission" date="2022-07" db="EMBL/GenBank/DDBJ databases">
        <title>Photobacterium pectinilyticum sp. nov., a marine bacterium isolated from surface seawater of Qingdao offshore.</title>
        <authorList>
            <person name="Wang X."/>
        </authorList>
    </citation>
    <scope>NUCLEOTIDE SEQUENCE [LARGE SCALE GENOMIC DNA]</scope>
    <source>
        <strain evidence="12 13">ZSDE20</strain>
    </source>
</reference>
<keyword evidence="6" id="KW-0812">Transmembrane</keyword>
<comment type="caution">
    <text evidence="12">The sequence shown here is derived from an EMBL/GenBank/DDBJ whole genome shotgun (WGS) entry which is preliminary data.</text>
</comment>
<evidence type="ECO:0000259" key="11">
    <source>
        <dbReference type="PROSITE" id="PS52015"/>
    </source>
</evidence>
<keyword evidence="9" id="KW-0472">Membrane</keyword>
<dbReference type="PANTHER" id="PTHR33446:SF2">
    <property type="entry name" value="PROTEIN TONB"/>
    <property type="match status" value="1"/>
</dbReference>
<dbReference type="InterPro" id="IPR037682">
    <property type="entry name" value="TonB_C"/>
</dbReference>
<evidence type="ECO:0000256" key="5">
    <source>
        <dbReference type="ARBA" id="ARBA00022519"/>
    </source>
</evidence>
<evidence type="ECO:0000256" key="6">
    <source>
        <dbReference type="ARBA" id="ARBA00022692"/>
    </source>
</evidence>
<dbReference type="Proteomes" id="UP001524460">
    <property type="component" value="Unassembled WGS sequence"/>
</dbReference>
<keyword evidence="7" id="KW-0653">Protein transport</keyword>
<dbReference type="NCBIfam" id="TIGR01352">
    <property type="entry name" value="tonB_Cterm"/>
    <property type="match status" value="1"/>
</dbReference>
<gene>
    <name evidence="12" type="ORF">NHN17_10450</name>
</gene>
<evidence type="ECO:0000256" key="3">
    <source>
        <dbReference type="ARBA" id="ARBA00022448"/>
    </source>
</evidence>
<feature type="compositionally biased region" description="Basic and acidic residues" evidence="10">
    <location>
        <begin position="87"/>
        <end position="97"/>
    </location>
</feature>